<gene>
    <name evidence="3" type="ORF">CJ199_13940</name>
</gene>
<organism evidence="3 4">
    <name type="scientific">Brevibacterium paucivorans</name>
    <dbReference type="NCBI Taxonomy" id="170994"/>
    <lineage>
        <taxon>Bacteria</taxon>
        <taxon>Bacillati</taxon>
        <taxon>Actinomycetota</taxon>
        <taxon>Actinomycetes</taxon>
        <taxon>Micrococcales</taxon>
        <taxon>Brevibacteriaceae</taxon>
        <taxon>Brevibacterium</taxon>
    </lineage>
</organism>
<evidence type="ECO:0000313" key="3">
    <source>
        <dbReference type="EMBL" id="PMD04116.1"/>
    </source>
</evidence>
<feature type="non-terminal residue" evidence="3">
    <location>
        <position position="1"/>
    </location>
</feature>
<sequence>GAQEPHLNAFYLFDPDEVRADAEASAKRWASGKPASKFDGVPVTVKENVPRRGKPVPSGTALPNPPVAHSNAPIVDRLEEQGQMLSSRRLSCLRMLVLNLLRFRRSSPRHS</sequence>
<evidence type="ECO:0000259" key="2">
    <source>
        <dbReference type="Pfam" id="PF01425"/>
    </source>
</evidence>
<name>A0A2N6VJ18_9MICO</name>
<dbReference type="Proteomes" id="UP000235598">
    <property type="component" value="Unassembled WGS sequence"/>
</dbReference>
<dbReference type="RefSeq" id="WP_257994666.1">
    <property type="nucleotide sequence ID" value="NZ_PNHK01000352.1"/>
</dbReference>
<dbReference type="InterPro" id="IPR036928">
    <property type="entry name" value="AS_sf"/>
</dbReference>
<dbReference type="EMBL" id="PNHK01000352">
    <property type="protein sequence ID" value="PMD04116.1"/>
    <property type="molecule type" value="Genomic_DNA"/>
</dbReference>
<dbReference type="SUPFAM" id="SSF75304">
    <property type="entry name" value="Amidase signature (AS) enzymes"/>
    <property type="match status" value="1"/>
</dbReference>
<accession>A0A2N6VJ18</accession>
<dbReference type="Gene3D" id="3.90.1300.10">
    <property type="entry name" value="Amidase signature (AS) domain"/>
    <property type="match status" value="1"/>
</dbReference>
<feature type="domain" description="Amidase" evidence="2">
    <location>
        <begin position="4"/>
        <end position="84"/>
    </location>
</feature>
<feature type="region of interest" description="Disordered" evidence="1">
    <location>
        <begin position="48"/>
        <end position="68"/>
    </location>
</feature>
<reference evidence="3 4" key="1">
    <citation type="submission" date="2017-09" db="EMBL/GenBank/DDBJ databases">
        <title>Bacterial strain isolated from the female urinary microbiota.</title>
        <authorList>
            <person name="Thomas-White K."/>
            <person name="Kumar N."/>
            <person name="Forster S."/>
            <person name="Putonti C."/>
            <person name="Lawley T."/>
            <person name="Wolfe A.J."/>
        </authorList>
    </citation>
    <scope>NUCLEOTIDE SEQUENCE [LARGE SCALE GENOMIC DNA]</scope>
    <source>
        <strain evidence="3 4">UMB1301</strain>
    </source>
</reference>
<dbReference type="Pfam" id="PF01425">
    <property type="entry name" value="Amidase"/>
    <property type="match status" value="1"/>
</dbReference>
<dbReference type="InterPro" id="IPR023631">
    <property type="entry name" value="Amidase_dom"/>
</dbReference>
<protein>
    <recommendedName>
        <fullName evidence="2">Amidase domain-containing protein</fullName>
    </recommendedName>
</protein>
<evidence type="ECO:0000256" key="1">
    <source>
        <dbReference type="SAM" id="MobiDB-lite"/>
    </source>
</evidence>
<evidence type="ECO:0000313" key="4">
    <source>
        <dbReference type="Proteomes" id="UP000235598"/>
    </source>
</evidence>
<proteinExistence type="predicted"/>
<dbReference type="AlphaFoldDB" id="A0A2N6VJ18"/>
<comment type="caution">
    <text evidence="3">The sequence shown here is derived from an EMBL/GenBank/DDBJ whole genome shotgun (WGS) entry which is preliminary data.</text>
</comment>